<dbReference type="Proteomes" id="UP000807353">
    <property type="component" value="Unassembled WGS sequence"/>
</dbReference>
<protein>
    <recommendedName>
        <fullName evidence="4">Pentatricopeptide repeat-containing protein</fullName>
    </recommendedName>
</protein>
<evidence type="ECO:0000256" key="1">
    <source>
        <dbReference type="PROSITE-ProRule" id="PRU00708"/>
    </source>
</evidence>
<dbReference type="EMBL" id="MU150270">
    <property type="protein sequence ID" value="KAF9462643.1"/>
    <property type="molecule type" value="Genomic_DNA"/>
</dbReference>
<dbReference type="AlphaFoldDB" id="A0A9P5Y5H5"/>
<dbReference type="Gene3D" id="1.25.40.10">
    <property type="entry name" value="Tetratricopeptide repeat domain"/>
    <property type="match status" value="2"/>
</dbReference>
<dbReference type="PANTHER" id="PTHR47938:SF35">
    <property type="entry name" value="PENTATRICOPEPTIDE REPEAT-CONTAINING PROTEIN 4, MITOCHONDRIAL-RELATED"/>
    <property type="match status" value="1"/>
</dbReference>
<dbReference type="OrthoDB" id="185373at2759"/>
<dbReference type="GO" id="GO:0003729">
    <property type="term" value="F:mRNA binding"/>
    <property type="evidence" value="ECO:0007669"/>
    <property type="project" value="TreeGrafter"/>
</dbReference>
<gene>
    <name evidence="2" type="ORF">BDZ94DRAFT_1219560</name>
</gene>
<dbReference type="Pfam" id="PF13041">
    <property type="entry name" value="PPR_2"/>
    <property type="match status" value="1"/>
</dbReference>
<accession>A0A9P5Y5H5</accession>
<evidence type="ECO:0000313" key="2">
    <source>
        <dbReference type="EMBL" id="KAF9462643.1"/>
    </source>
</evidence>
<dbReference type="InterPro" id="IPR002885">
    <property type="entry name" value="PPR_rpt"/>
</dbReference>
<comment type="caution">
    <text evidence="2">The sequence shown here is derived from an EMBL/GenBank/DDBJ whole genome shotgun (WGS) entry which is preliminary data.</text>
</comment>
<evidence type="ECO:0000313" key="3">
    <source>
        <dbReference type="Proteomes" id="UP000807353"/>
    </source>
</evidence>
<dbReference type="InterPro" id="IPR011990">
    <property type="entry name" value="TPR-like_helical_dom_sf"/>
</dbReference>
<dbReference type="PANTHER" id="PTHR47938">
    <property type="entry name" value="RESPIRATORY COMPLEX I CHAPERONE (CIA84), PUTATIVE (AFU_ORTHOLOGUE AFUA_2G06020)-RELATED"/>
    <property type="match status" value="1"/>
</dbReference>
<organism evidence="2 3">
    <name type="scientific">Collybia nuda</name>
    <dbReference type="NCBI Taxonomy" id="64659"/>
    <lineage>
        <taxon>Eukaryota</taxon>
        <taxon>Fungi</taxon>
        <taxon>Dikarya</taxon>
        <taxon>Basidiomycota</taxon>
        <taxon>Agaricomycotina</taxon>
        <taxon>Agaricomycetes</taxon>
        <taxon>Agaricomycetidae</taxon>
        <taxon>Agaricales</taxon>
        <taxon>Tricholomatineae</taxon>
        <taxon>Clitocybaceae</taxon>
        <taxon>Collybia</taxon>
    </lineage>
</organism>
<dbReference type="PROSITE" id="PS51375">
    <property type="entry name" value="PPR"/>
    <property type="match status" value="1"/>
</dbReference>
<feature type="repeat" description="PPR" evidence="1">
    <location>
        <begin position="65"/>
        <end position="99"/>
    </location>
</feature>
<name>A0A9P5Y5H5_9AGAR</name>
<proteinExistence type="predicted"/>
<reference evidence="2" key="1">
    <citation type="submission" date="2020-11" db="EMBL/GenBank/DDBJ databases">
        <authorList>
            <consortium name="DOE Joint Genome Institute"/>
            <person name="Ahrendt S."/>
            <person name="Riley R."/>
            <person name="Andreopoulos W."/>
            <person name="Labutti K."/>
            <person name="Pangilinan J."/>
            <person name="Ruiz-Duenas F.J."/>
            <person name="Barrasa J.M."/>
            <person name="Sanchez-Garcia M."/>
            <person name="Camarero S."/>
            <person name="Miyauchi S."/>
            <person name="Serrano A."/>
            <person name="Linde D."/>
            <person name="Babiker R."/>
            <person name="Drula E."/>
            <person name="Ayuso-Fernandez I."/>
            <person name="Pacheco R."/>
            <person name="Padilla G."/>
            <person name="Ferreira P."/>
            <person name="Barriuso J."/>
            <person name="Kellner H."/>
            <person name="Castanera R."/>
            <person name="Alfaro M."/>
            <person name="Ramirez L."/>
            <person name="Pisabarro A.G."/>
            <person name="Kuo A."/>
            <person name="Tritt A."/>
            <person name="Lipzen A."/>
            <person name="He G."/>
            <person name="Yan M."/>
            <person name="Ng V."/>
            <person name="Cullen D."/>
            <person name="Martin F."/>
            <person name="Rosso M.-N."/>
            <person name="Henrissat B."/>
            <person name="Hibbett D."/>
            <person name="Martinez A.T."/>
            <person name="Grigoriev I.V."/>
        </authorList>
    </citation>
    <scope>NUCLEOTIDE SEQUENCE</scope>
    <source>
        <strain evidence="2">CBS 247.69</strain>
    </source>
</reference>
<keyword evidence="3" id="KW-1185">Reference proteome</keyword>
<sequence length="543" mass="60682">MQTSKISHRQYRSQHLDPIHATNSKSGITLLEPHVLSARLKKFCNANQIDAAVALLKSSPLDAQNAPVWNTLIWECMKAKRFKLGYQLFIDMKRRGFSPTIRTFQTMFTGLSRIEDWSNHSKQLANARSIYESYQRHMAAVKKGDPSSSELSVNPLASYITLLGNAGEYQEIFDVYYAMDTEGPLSPNQFIFTAMFQALSVKHDPSNSPDSKINSTNGVDAKLLWTQMLKTSRKAPGFQVDSFIVTSAITTLSRGYSADQDLAFEIARDYFGLSAPGGQPSTGTLRLSPQSFAGLLKLCSASRKYALSDHFLQQVKKRPDALGGVSLLDRLHIEEVLKARLSLPASGSAAYALDLLEWMLRQEIVGNNGPKIRPAISTFNLVLTACWRDADWNSAARTFDLMTGYHSHDFMDGAVLVPPRFDKRAPGRNLLPSAETMSILVRTAYSTRDYANVRQCLRIVAHLDVHFPQDLKTDIPTKADRSKQFFISKLASALVDSVTFVLNHRDGVHSDPDESQRWKTLARQAERVSKASNSQFIPTLKKQ</sequence>
<evidence type="ECO:0008006" key="4">
    <source>
        <dbReference type="Google" id="ProtNLM"/>
    </source>
</evidence>
<dbReference type="NCBIfam" id="TIGR00756">
    <property type="entry name" value="PPR"/>
    <property type="match status" value="1"/>
</dbReference>